<dbReference type="EMBL" id="JAGINW010000001">
    <property type="protein sequence ID" value="MBP2319801.1"/>
    <property type="molecule type" value="Genomic_DNA"/>
</dbReference>
<dbReference type="Proteomes" id="UP001519332">
    <property type="component" value="Unassembled WGS sequence"/>
</dbReference>
<dbReference type="PANTHER" id="PTHR36503:SF3">
    <property type="entry name" value="BLR0126 PROTEIN"/>
    <property type="match status" value="1"/>
</dbReference>
<reference evidence="2 3" key="1">
    <citation type="submission" date="2021-03" db="EMBL/GenBank/DDBJ databases">
        <title>Sequencing the genomes of 1000 actinobacteria strains.</title>
        <authorList>
            <person name="Klenk H.-P."/>
        </authorList>
    </citation>
    <scope>NUCLEOTIDE SEQUENCE [LARGE SCALE GENOMIC DNA]</scope>
    <source>
        <strain evidence="2 3">DSM 46670</strain>
    </source>
</reference>
<accession>A0ABS4T5Q6</accession>
<dbReference type="InterPro" id="IPR029068">
    <property type="entry name" value="Glyas_Bleomycin-R_OHBP_Dase"/>
</dbReference>
<dbReference type="InterPro" id="IPR004360">
    <property type="entry name" value="Glyas_Fos-R_dOase_dom"/>
</dbReference>
<organism evidence="2 3">
    <name type="scientific">Kibdelosporangium banguiense</name>
    <dbReference type="NCBI Taxonomy" id="1365924"/>
    <lineage>
        <taxon>Bacteria</taxon>
        <taxon>Bacillati</taxon>
        <taxon>Actinomycetota</taxon>
        <taxon>Actinomycetes</taxon>
        <taxon>Pseudonocardiales</taxon>
        <taxon>Pseudonocardiaceae</taxon>
        <taxon>Kibdelosporangium</taxon>
    </lineage>
</organism>
<dbReference type="Pfam" id="PF00903">
    <property type="entry name" value="Glyoxalase"/>
    <property type="match status" value="1"/>
</dbReference>
<protein>
    <submittedName>
        <fullName evidence="2">Catechol 2,3-dioxygenase-like lactoylglutathione lyase family enzyme</fullName>
    </submittedName>
</protein>
<evidence type="ECO:0000259" key="1">
    <source>
        <dbReference type="PROSITE" id="PS51819"/>
    </source>
</evidence>
<keyword evidence="3" id="KW-1185">Reference proteome</keyword>
<dbReference type="SUPFAM" id="SSF54593">
    <property type="entry name" value="Glyoxalase/Bleomycin resistance protein/Dihydroxybiphenyl dioxygenase"/>
    <property type="match status" value="1"/>
</dbReference>
<dbReference type="PANTHER" id="PTHR36503">
    <property type="entry name" value="BLR2520 PROTEIN"/>
    <property type="match status" value="1"/>
</dbReference>
<dbReference type="InterPro" id="IPR037523">
    <property type="entry name" value="VOC_core"/>
</dbReference>
<comment type="caution">
    <text evidence="2">The sequence shown here is derived from an EMBL/GenBank/DDBJ whole genome shotgun (WGS) entry which is preliminary data.</text>
</comment>
<dbReference type="RefSeq" id="WP_209633412.1">
    <property type="nucleotide sequence ID" value="NZ_JAGINW010000001.1"/>
</dbReference>
<evidence type="ECO:0000313" key="3">
    <source>
        <dbReference type="Proteomes" id="UP001519332"/>
    </source>
</evidence>
<gene>
    <name evidence="2" type="ORF">JOF56_000186</name>
</gene>
<proteinExistence type="predicted"/>
<dbReference type="Gene3D" id="3.10.180.10">
    <property type="entry name" value="2,3-Dihydroxybiphenyl 1,2-Dioxygenase, domain 1"/>
    <property type="match status" value="1"/>
</dbReference>
<name>A0ABS4T5Q6_9PSEU</name>
<feature type="domain" description="VOC" evidence="1">
    <location>
        <begin position="5"/>
        <end position="134"/>
    </location>
</feature>
<evidence type="ECO:0000313" key="2">
    <source>
        <dbReference type="EMBL" id="MBP2319801.1"/>
    </source>
</evidence>
<dbReference type="PROSITE" id="PS51819">
    <property type="entry name" value="VOC"/>
    <property type="match status" value="1"/>
</dbReference>
<sequence>MSTEAIFSCRPNLLVADLQASLRFYAESLGFRVGWRWSDRQNRFLAEEEHLDPGEPGTALVGRDRAQIILTQVAGPHSTRLHFDVHTSIQVDALFEEWRANGAAIAEPPKLRPWGMYEMRLHDPDGHMLRVSAPP</sequence>